<evidence type="ECO:0000256" key="8">
    <source>
        <dbReference type="SAM" id="Coils"/>
    </source>
</evidence>
<dbReference type="GO" id="GO:0042026">
    <property type="term" value="P:protein refolding"/>
    <property type="evidence" value="ECO:0007669"/>
    <property type="project" value="InterPro"/>
</dbReference>
<organism evidence="10 11">
    <name type="scientific">Cyanidioschyzon merolae (strain NIES-3377 / 10D)</name>
    <name type="common">Unicellular red alga</name>
    <dbReference type="NCBI Taxonomy" id="280699"/>
    <lineage>
        <taxon>Eukaryota</taxon>
        <taxon>Rhodophyta</taxon>
        <taxon>Bangiophyceae</taxon>
        <taxon>Cyanidiales</taxon>
        <taxon>Cyanidiaceae</taxon>
        <taxon>Cyanidioschyzon</taxon>
    </lineage>
</organism>
<dbReference type="InterPro" id="IPR018368">
    <property type="entry name" value="ClpA/B_CS1"/>
</dbReference>
<evidence type="ECO:0000259" key="9">
    <source>
        <dbReference type="PROSITE" id="PS51903"/>
    </source>
</evidence>
<dbReference type="FunFam" id="1.10.8.60:FF:000017">
    <property type="entry name" value="ATP-dependent chaperone ClpB"/>
    <property type="match status" value="1"/>
</dbReference>
<dbReference type="Pfam" id="PF07724">
    <property type="entry name" value="AAA_2"/>
    <property type="match status" value="1"/>
</dbReference>
<evidence type="ECO:0000256" key="4">
    <source>
        <dbReference type="ARBA" id="ARBA00022840"/>
    </source>
</evidence>
<dbReference type="PROSITE" id="PS00871">
    <property type="entry name" value="CLPAB_2"/>
    <property type="match status" value="1"/>
</dbReference>
<dbReference type="PROSITE" id="PS51903">
    <property type="entry name" value="CLP_R"/>
    <property type="match status" value="1"/>
</dbReference>
<dbReference type="InterPro" id="IPR028299">
    <property type="entry name" value="ClpA/B_CS2"/>
</dbReference>
<evidence type="ECO:0000313" key="10">
    <source>
        <dbReference type="EMBL" id="BAM80117.1"/>
    </source>
</evidence>
<dbReference type="eggNOG" id="KOG1051">
    <property type="taxonomic scope" value="Eukaryota"/>
</dbReference>
<dbReference type="OrthoDB" id="47330at2759"/>
<dbReference type="Gene3D" id="1.10.1780.10">
    <property type="entry name" value="Clp, N-terminal domain"/>
    <property type="match status" value="1"/>
</dbReference>
<dbReference type="PRINTS" id="PR00300">
    <property type="entry name" value="CLPPROTEASEA"/>
</dbReference>
<dbReference type="GO" id="GO:0005737">
    <property type="term" value="C:cytoplasm"/>
    <property type="evidence" value="ECO:0007669"/>
    <property type="project" value="InterPro"/>
</dbReference>
<dbReference type="InterPro" id="IPR050130">
    <property type="entry name" value="ClpA_ClpB"/>
</dbReference>
<dbReference type="EMBL" id="AP006491">
    <property type="protein sequence ID" value="BAM80117.1"/>
    <property type="molecule type" value="Genomic_DNA"/>
</dbReference>
<dbReference type="InterPro" id="IPR017730">
    <property type="entry name" value="Chaperonin_ClpB"/>
</dbReference>
<sequence>MFVWSVTSQQLHTLRPLGAASSSWLEAGRSLHSGRPRALVQRSWRVAKPPKRVQVARWPRMVAGGSGGGPDGNLLNAERYTEKAWAALARLATLARDYQQQVIESEFLLLSLLDDELATRILDKAGARLPQVRERVRSFCNRQPKVQGELGSQVMGRSLRETLESAARIQREYSDDFISIEHLLLAAWRDSRLQRGVLNELNVPEAKLEEAIRSIRGGQRVTTQTPENTYEALEKYGRDLTKAAREGKLDPVIGRDEEIRRTMQILSRRTKNNPVLIGEPGVGKTAIVEGLAQRIVNGDVPESLRNRTVIALDMGALIAGAKYRGEFEERLKAVLKEVSEAQGKMILFIDEIHTVVGAGKTDGAMDAGNLLKPMLARGELRCIGATTLDEYRKYIEKDAALERRFQQVLVDQPSVEDTISILRGLKERYEVHHGVRITDSALVAAAVLSNRYITDRFLPDKAIDLVDESAARLKMEITSKPQSLDELDRRILQLEMERVSLKSDTDTKTVERRAQLDKQIEELRERQRQLEEQWKREKGMLERIQDLKSQIEQVEFEIDRAEQVYDLNRAAELKFDRLPKLRKELKQAEESLDPMAGNGSHMPLLRDQVTEIDIAQTVAAWTKIPVQKLTESESEKLMSLERDLSKRVVGQRDAVRAVSEAIQRSRAGLADPRRPIASFMFLGPTGVGKTELAKSLAERLFDSEDALIRIDMSEYMEKFSVSRLIGAPPGYVGYEEAGQLTEAVRRRPYSVVLLDEIEKAHPDVFNVLLQVLDDGRLTDSQGRTVNFSNCIVIMTSNVGSQHILSSMTSDETGAMYESMRRMVMDAVRAQFRPEFLNRIDEIIIFHALMRTELHQIVRMQVEELNKRLSERRIHLEASEAALDFLAQVGYDPVYGARPLRRAVQRELETPLAKGILSGSIKDGQTVVADIENERLVIRPVLKAEPVPI</sequence>
<dbReference type="SMART" id="SM01086">
    <property type="entry name" value="ClpB_D2-small"/>
    <property type="match status" value="1"/>
</dbReference>
<dbReference type="SUPFAM" id="SSF81923">
    <property type="entry name" value="Double Clp-N motif"/>
    <property type="match status" value="1"/>
</dbReference>
<dbReference type="CDD" id="cd19499">
    <property type="entry name" value="RecA-like_ClpB_Hsp104-like"/>
    <property type="match status" value="1"/>
</dbReference>
<keyword evidence="5 7" id="KW-0143">Chaperone</keyword>
<dbReference type="HOGENOM" id="CLU_005070_4_0_1"/>
<dbReference type="AlphaFoldDB" id="M1VC87"/>
<evidence type="ECO:0000313" key="11">
    <source>
        <dbReference type="Proteomes" id="UP000007014"/>
    </source>
</evidence>
<dbReference type="InterPro" id="IPR003959">
    <property type="entry name" value="ATPase_AAA_core"/>
</dbReference>
<dbReference type="Pfam" id="PF02861">
    <property type="entry name" value="Clp_N"/>
    <property type="match status" value="1"/>
</dbReference>
<dbReference type="SMART" id="SM00382">
    <property type="entry name" value="AAA"/>
    <property type="match status" value="2"/>
</dbReference>
<dbReference type="FunFam" id="3.40.50.300:FF:000025">
    <property type="entry name" value="ATP-dependent Clp protease subunit"/>
    <property type="match status" value="1"/>
</dbReference>
<evidence type="ECO:0000256" key="7">
    <source>
        <dbReference type="RuleBase" id="RU004432"/>
    </source>
</evidence>
<evidence type="ECO:0000256" key="5">
    <source>
        <dbReference type="ARBA" id="ARBA00023186"/>
    </source>
</evidence>
<dbReference type="PROSITE" id="PS00870">
    <property type="entry name" value="CLPAB_1"/>
    <property type="match status" value="1"/>
</dbReference>
<reference evidence="10 11" key="1">
    <citation type="journal article" date="2004" name="Nature">
        <title>Genome sequence of the ultrasmall unicellular red alga Cyanidioschyzon merolae 10D.</title>
        <authorList>
            <person name="Matsuzaki M."/>
            <person name="Misumi O."/>
            <person name="Shin-i T."/>
            <person name="Maruyama S."/>
            <person name="Takahara M."/>
            <person name="Miyagishima S."/>
            <person name="Mori T."/>
            <person name="Nishida K."/>
            <person name="Yagisawa F."/>
            <person name="Nishida K."/>
            <person name="Yoshida Y."/>
            <person name="Nishimura Y."/>
            <person name="Nakao S."/>
            <person name="Kobayashi T."/>
            <person name="Momoyama Y."/>
            <person name="Higashiyama T."/>
            <person name="Minoda A."/>
            <person name="Sano M."/>
            <person name="Nomoto H."/>
            <person name="Oishi K."/>
            <person name="Hayashi H."/>
            <person name="Ohta F."/>
            <person name="Nishizaka S."/>
            <person name="Haga S."/>
            <person name="Miura S."/>
            <person name="Morishita T."/>
            <person name="Kabeya Y."/>
            <person name="Terasawa K."/>
            <person name="Suzuki Y."/>
            <person name="Ishii Y."/>
            <person name="Asakawa S."/>
            <person name="Takano H."/>
            <person name="Ohta N."/>
            <person name="Kuroiwa H."/>
            <person name="Tanaka K."/>
            <person name="Shimizu N."/>
            <person name="Sugano S."/>
            <person name="Sato N."/>
            <person name="Nozaki H."/>
            <person name="Ogasawara N."/>
            <person name="Kohara Y."/>
            <person name="Kuroiwa T."/>
        </authorList>
    </citation>
    <scope>NUCLEOTIDE SEQUENCE [LARGE SCALE GENOMIC DNA]</scope>
    <source>
        <strain evidence="10 11">10D</strain>
    </source>
</reference>
<reference evidence="10 11" key="2">
    <citation type="journal article" date="2007" name="BMC Biol.">
        <title>A 100%-complete sequence reveals unusually simple genomic features in the hot-spring red alga Cyanidioschyzon merolae.</title>
        <authorList>
            <person name="Nozaki H."/>
            <person name="Takano H."/>
            <person name="Misumi O."/>
            <person name="Terasawa K."/>
            <person name="Matsuzaki M."/>
            <person name="Maruyama S."/>
            <person name="Nishida K."/>
            <person name="Yagisawa F."/>
            <person name="Yoshida Y."/>
            <person name="Fujiwara T."/>
            <person name="Takio S."/>
            <person name="Tamura K."/>
            <person name="Chung S.J."/>
            <person name="Nakamura S."/>
            <person name="Kuroiwa H."/>
            <person name="Tanaka K."/>
            <person name="Sato N."/>
            <person name="Kuroiwa T."/>
        </authorList>
    </citation>
    <scope>NUCLEOTIDE SEQUENCE [LARGE SCALE GENOMIC DNA]</scope>
    <source>
        <strain evidence="10 11">10D</strain>
    </source>
</reference>
<dbReference type="FunFam" id="3.40.50.300:FF:000010">
    <property type="entry name" value="Chaperone clpB 1, putative"/>
    <property type="match status" value="1"/>
</dbReference>
<dbReference type="Pfam" id="PF10431">
    <property type="entry name" value="ClpB_D2-small"/>
    <property type="match status" value="1"/>
</dbReference>
<keyword evidence="11" id="KW-1185">Reference proteome</keyword>
<dbReference type="OMA" id="IDLHYTK"/>
<name>M1VC87_CYAM1</name>
<dbReference type="RefSeq" id="XP_005536403.1">
    <property type="nucleotide sequence ID" value="XM_005536346.1"/>
</dbReference>
<dbReference type="InterPro" id="IPR019489">
    <property type="entry name" value="Clp_ATPase_C"/>
</dbReference>
<evidence type="ECO:0000256" key="1">
    <source>
        <dbReference type="ARBA" id="ARBA00008675"/>
    </source>
</evidence>
<dbReference type="Pfam" id="PF00004">
    <property type="entry name" value="AAA"/>
    <property type="match status" value="1"/>
</dbReference>
<dbReference type="Proteomes" id="UP000007014">
    <property type="component" value="Chromosome 9"/>
</dbReference>
<evidence type="ECO:0000256" key="2">
    <source>
        <dbReference type="ARBA" id="ARBA00022737"/>
    </source>
</evidence>
<dbReference type="GO" id="GO:0034605">
    <property type="term" value="P:cellular response to heat"/>
    <property type="evidence" value="ECO:0007669"/>
    <property type="project" value="TreeGrafter"/>
</dbReference>
<dbReference type="Pfam" id="PF17871">
    <property type="entry name" value="AAA_lid_9"/>
    <property type="match status" value="1"/>
</dbReference>
<dbReference type="InterPro" id="IPR004176">
    <property type="entry name" value="Clp_R_N"/>
</dbReference>
<keyword evidence="10" id="KW-0346">Stress response</keyword>
<keyword evidence="3 7" id="KW-0547">Nucleotide-binding</keyword>
<protein>
    <submittedName>
        <fullName evidence="10">Heat shock protein ClpB</fullName>
    </submittedName>
</protein>
<dbReference type="Gene3D" id="3.40.50.300">
    <property type="entry name" value="P-loop containing nucleotide triphosphate hydrolases"/>
    <property type="match status" value="3"/>
</dbReference>
<dbReference type="GeneID" id="16993694"/>
<dbReference type="InterPro" id="IPR036628">
    <property type="entry name" value="Clp_N_dom_sf"/>
</dbReference>
<dbReference type="PANTHER" id="PTHR11638:SF18">
    <property type="entry name" value="HEAT SHOCK PROTEIN 104"/>
    <property type="match status" value="1"/>
</dbReference>
<dbReference type="PANTHER" id="PTHR11638">
    <property type="entry name" value="ATP-DEPENDENT CLP PROTEASE"/>
    <property type="match status" value="1"/>
</dbReference>
<feature type="coiled-coil region" evidence="8">
    <location>
        <begin position="484"/>
        <end position="564"/>
    </location>
</feature>
<comment type="similarity">
    <text evidence="1 7">Belongs to the ClpA/ClpB family.</text>
</comment>
<dbReference type="FunFam" id="3.40.50.300:FF:000120">
    <property type="entry name" value="ATP-dependent chaperone ClpB"/>
    <property type="match status" value="1"/>
</dbReference>
<dbReference type="Gramene" id="CMI251CT">
    <property type="protein sequence ID" value="CMI251CT"/>
    <property type="gene ID" value="CMI251C"/>
</dbReference>
<feature type="domain" description="Clp R" evidence="9">
    <location>
        <begin position="77"/>
        <end position="218"/>
    </location>
</feature>
<dbReference type="CDD" id="cd00009">
    <property type="entry name" value="AAA"/>
    <property type="match status" value="1"/>
</dbReference>
<proteinExistence type="inferred from homology"/>
<dbReference type="Gene3D" id="1.10.8.60">
    <property type="match status" value="1"/>
</dbReference>
<evidence type="ECO:0000256" key="6">
    <source>
        <dbReference type="PROSITE-ProRule" id="PRU01251"/>
    </source>
</evidence>
<dbReference type="NCBIfam" id="TIGR03346">
    <property type="entry name" value="chaperone_ClpB"/>
    <property type="match status" value="1"/>
</dbReference>
<keyword evidence="2 6" id="KW-0677">Repeat</keyword>
<dbReference type="InterPro" id="IPR001270">
    <property type="entry name" value="ClpA/B"/>
</dbReference>
<dbReference type="InterPro" id="IPR041546">
    <property type="entry name" value="ClpA/ClpB_AAA_lid"/>
</dbReference>
<evidence type="ECO:0000256" key="3">
    <source>
        <dbReference type="ARBA" id="ARBA00022741"/>
    </source>
</evidence>
<dbReference type="GO" id="GO:0016887">
    <property type="term" value="F:ATP hydrolysis activity"/>
    <property type="evidence" value="ECO:0007669"/>
    <property type="project" value="InterPro"/>
</dbReference>
<accession>M1VC87</accession>
<dbReference type="GO" id="GO:0005524">
    <property type="term" value="F:ATP binding"/>
    <property type="evidence" value="ECO:0007669"/>
    <property type="project" value="UniProtKB-KW"/>
</dbReference>
<dbReference type="STRING" id="280699.M1VC87"/>
<dbReference type="InterPro" id="IPR003593">
    <property type="entry name" value="AAA+_ATPase"/>
</dbReference>
<keyword evidence="4 7" id="KW-0067">ATP-binding</keyword>
<gene>
    <name evidence="10" type="ORF">CYME_CMI251C</name>
</gene>
<dbReference type="KEGG" id="cme:CYME_CMI251C"/>
<dbReference type="SUPFAM" id="SSF52540">
    <property type="entry name" value="P-loop containing nucleoside triphosphate hydrolases"/>
    <property type="match status" value="2"/>
</dbReference>
<keyword evidence="8" id="KW-0175">Coiled coil</keyword>
<dbReference type="InterPro" id="IPR027417">
    <property type="entry name" value="P-loop_NTPase"/>
</dbReference>